<dbReference type="InterPro" id="IPR011606">
    <property type="entry name" value="Brnchd-chn_aa_trnsp_permease"/>
</dbReference>
<reference evidence="9" key="1">
    <citation type="submission" date="2020-12" db="EMBL/GenBank/DDBJ databases">
        <title>Taurinivorans muris gen. nov., sp. nov., fundamental and realized metabolic niche of a ubiquitous sulfidogenic bacterium in the murine intestine.</title>
        <authorList>
            <person name="Ye H."/>
            <person name="Hanson B.T."/>
            <person name="Loy A."/>
        </authorList>
    </citation>
    <scope>NUCLEOTIDE SEQUENCE</scope>
    <source>
        <strain evidence="9">LT0009</strain>
    </source>
</reference>
<dbReference type="PANTHER" id="PTHR34979">
    <property type="entry name" value="INNER MEMBRANE PROTEIN YGAZ"/>
    <property type="match status" value="1"/>
</dbReference>
<keyword evidence="7 8" id="KW-0472">Membrane</keyword>
<protein>
    <submittedName>
        <fullName evidence="9">AzlC family ABC transporter permease</fullName>
    </submittedName>
</protein>
<keyword evidence="6 8" id="KW-1133">Transmembrane helix</keyword>
<sequence>MRNASFYAGLKLGLPIMIGYIPLGFAFGVLAVKNGMDAFWAVMLSVFVFAGAGQFIAVSMLGAGASFLSIGAANFLVNLRHVLMSAALVLPWKHLPFSWKIFLSYFQTDEIFAANISYHKSGGEVTVTQVLTLALVAQSGWILGTFLGAVSGGLISNVEALGLDFALPAMFTALLVPLLVDRIQIIVCLTGAVLSLCFMEAGFDRWSIIFATLLSASLGLYLSLQKEKN</sequence>
<accession>A0ABY5Y1A4</accession>
<evidence type="ECO:0000313" key="10">
    <source>
        <dbReference type="Proteomes" id="UP001058120"/>
    </source>
</evidence>
<organism evidence="9 10">
    <name type="scientific">Taurinivorans muris</name>
    <dbReference type="NCBI Taxonomy" id="2787751"/>
    <lineage>
        <taxon>Bacteria</taxon>
        <taxon>Pseudomonadati</taxon>
        <taxon>Thermodesulfobacteriota</taxon>
        <taxon>Desulfovibrionia</taxon>
        <taxon>Desulfovibrionales</taxon>
        <taxon>Desulfovibrionaceae</taxon>
        <taxon>Taurinivorans</taxon>
    </lineage>
</organism>
<keyword evidence="4" id="KW-1003">Cell membrane</keyword>
<evidence type="ECO:0000256" key="2">
    <source>
        <dbReference type="ARBA" id="ARBA00010735"/>
    </source>
</evidence>
<keyword evidence="10" id="KW-1185">Reference proteome</keyword>
<evidence type="ECO:0000256" key="7">
    <source>
        <dbReference type="ARBA" id="ARBA00023136"/>
    </source>
</evidence>
<proteinExistence type="inferred from homology"/>
<feature type="transmembrane region" description="Helical" evidence="8">
    <location>
        <begin position="39"/>
        <end position="61"/>
    </location>
</feature>
<feature type="transmembrane region" description="Helical" evidence="8">
    <location>
        <begin position="130"/>
        <end position="155"/>
    </location>
</feature>
<evidence type="ECO:0000256" key="5">
    <source>
        <dbReference type="ARBA" id="ARBA00022692"/>
    </source>
</evidence>
<keyword evidence="3" id="KW-0813">Transport</keyword>
<evidence type="ECO:0000256" key="4">
    <source>
        <dbReference type="ARBA" id="ARBA00022475"/>
    </source>
</evidence>
<evidence type="ECO:0000256" key="1">
    <source>
        <dbReference type="ARBA" id="ARBA00004651"/>
    </source>
</evidence>
<gene>
    <name evidence="9" type="ORF">JBF11_09060</name>
</gene>
<evidence type="ECO:0000256" key="8">
    <source>
        <dbReference type="SAM" id="Phobius"/>
    </source>
</evidence>
<comment type="similarity">
    <text evidence="2">Belongs to the AzlC family.</text>
</comment>
<dbReference type="Proteomes" id="UP001058120">
    <property type="component" value="Chromosome"/>
</dbReference>
<feature type="transmembrane region" description="Helical" evidence="8">
    <location>
        <begin position="161"/>
        <end position="180"/>
    </location>
</feature>
<feature type="transmembrane region" description="Helical" evidence="8">
    <location>
        <begin position="208"/>
        <end position="224"/>
    </location>
</feature>
<dbReference type="EMBL" id="CP065938">
    <property type="protein sequence ID" value="UWX05581.1"/>
    <property type="molecule type" value="Genomic_DNA"/>
</dbReference>
<feature type="transmembrane region" description="Helical" evidence="8">
    <location>
        <begin position="12"/>
        <end position="32"/>
    </location>
</feature>
<dbReference type="PANTHER" id="PTHR34979:SF1">
    <property type="entry name" value="INNER MEMBRANE PROTEIN YGAZ"/>
    <property type="match status" value="1"/>
</dbReference>
<dbReference type="RefSeq" id="WP_334315165.1">
    <property type="nucleotide sequence ID" value="NZ_CP065938.1"/>
</dbReference>
<feature type="transmembrane region" description="Helical" evidence="8">
    <location>
        <begin position="67"/>
        <end position="90"/>
    </location>
</feature>
<comment type="subcellular location">
    <subcellularLocation>
        <location evidence="1">Cell membrane</location>
        <topology evidence="1">Multi-pass membrane protein</topology>
    </subcellularLocation>
</comment>
<evidence type="ECO:0000256" key="3">
    <source>
        <dbReference type="ARBA" id="ARBA00022448"/>
    </source>
</evidence>
<evidence type="ECO:0000256" key="6">
    <source>
        <dbReference type="ARBA" id="ARBA00022989"/>
    </source>
</evidence>
<name>A0ABY5Y1A4_9BACT</name>
<evidence type="ECO:0000313" key="9">
    <source>
        <dbReference type="EMBL" id="UWX05581.1"/>
    </source>
</evidence>
<dbReference type="Pfam" id="PF03591">
    <property type="entry name" value="AzlC"/>
    <property type="match status" value="1"/>
</dbReference>
<keyword evidence="5 8" id="KW-0812">Transmembrane</keyword>